<proteinExistence type="predicted"/>
<feature type="transmembrane region" description="Helical" evidence="11">
    <location>
        <begin position="51"/>
        <end position="72"/>
    </location>
</feature>
<keyword evidence="4 11" id="KW-0812">Transmembrane</keyword>
<keyword evidence="7 11" id="KW-1133">Transmembrane helix</keyword>
<evidence type="ECO:0000256" key="7">
    <source>
        <dbReference type="ARBA" id="ARBA00022989"/>
    </source>
</evidence>
<dbReference type="InterPro" id="IPR005821">
    <property type="entry name" value="Ion_trans_dom"/>
</dbReference>
<protein>
    <recommendedName>
        <fullName evidence="12">Ion transport domain-containing protein</fullName>
    </recommendedName>
</protein>
<accession>A0A9W8MEK2</accession>
<dbReference type="AlphaFoldDB" id="A0A9W8MEK2"/>
<feature type="non-terminal residue" evidence="13">
    <location>
        <position position="161"/>
    </location>
</feature>
<evidence type="ECO:0000256" key="10">
    <source>
        <dbReference type="ARBA" id="ARBA00023303"/>
    </source>
</evidence>
<evidence type="ECO:0000256" key="3">
    <source>
        <dbReference type="ARBA" id="ARBA00022538"/>
    </source>
</evidence>
<dbReference type="Proteomes" id="UP001140091">
    <property type="component" value="Unassembled WGS sequence"/>
</dbReference>
<dbReference type="GO" id="GO:0008076">
    <property type="term" value="C:voltage-gated potassium channel complex"/>
    <property type="evidence" value="ECO:0007669"/>
    <property type="project" value="InterPro"/>
</dbReference>
<feature type="transmembrane region" description="Helical" evidence="11">
    <location>
        <begin position="140"/>
        <end position="158"/>
    </location>
</feature>
<keyword evidence="6" id="KW-0630">Potassium</keyword>
<feature type="transmembrane region" description="Helical" evidence="11">
    <location>
        <begin position="100"/>
        <end position="119"/>
    </location>
</feature>
<keyword evidence="14" id="KW-1185">Reference proteome</keyword>
<organism evidence="13 14">
    <name type="scientific">Candolleomyces eurysporus</name>
    <dbReference type="NCBI Taxonomy" id="2828524"/>
    <lineage>
        <taxon>Eukaryota</taxon>
        <taxon>Fungi</taxon>
        <taxon>Dikarya</taxon>
        <taxon>Basidiomycota</taxon>
        <taxon>Agaricomycotina</taxon>
        <taxon>Agaricomycetes</taxon>
        <taxon>Agaricomycetidae</taxon>
        <taxon>Agaricales</taxon>
        <taxon>Agaricineae</taxon>
        <taxon>Psathyrellaceae</taxon>
        <taxon>Candolleomyces</taxon>
    </lineage>
</organism>
<dbReference type="Gene3D" id="1.10.287.70">
    <property type="match status" value="1"/>
</dbReference>
<dbReference type="EMBL" id="JANBPK010001123">
    <property type="protein sequence ID" value="KAJ2925734.1"/>
    <property type="molecule type" value="Genomic_DNA"/>
</dbReference>
<dbReference type="GO" id="GO:0001508">
    <property type="term" value="P:action potential"/>
    <property type="evidence" value="ECO:0007669"/>
    <property type="project" value="TreeGrafter"/>
</dbReference>
<keyword evidence="2" id="KW-0813">Transport</keyword>
<keyword evidence="5" id="KW-0631">Potassium channel</keyword>
<evidence type="ECO:0000256" key="5">
    <source>
        <dbReference type="ARBA" id="ARBA00022826"/>
    </source>
</evidence>
<evidence type="ECO:0000313" key="14">
    <source>
        <dbReference type="Proteomes" id="UP001140091"/>
    </source>
</evidence>
<gene>
    <name evidence="13" type="ORF">H1R20_g11358</name>
</gene>
<keyword evidence="8" id="KW-0406">Ion transport</keyword>
<dbReference type="GO" id="GO:0005249">
    <property type="term" value="F:voltage-gated potassium channel activity"/>
    <property type="evidence" value="ECO:0007669"/>
    <property type="project" value="InterPro"/>
</dbReference>
<dbReference type="Pfam" id="PF00520">
    <property type="entry name" value="Ion_trans"/>
    <property type="match status" value="1"/>
</dbReference>
<dbReference type="PANTHER" id="PTHR11537">
    <property type="entry name" value="VOLTAGE-GATED POTASSIUM CHANNEL"/>
    <property type="match status" value="1"/>
</dbReference>
<evidence type="ECO:0000256" key="6">
    <source>
        <dbReference type="ARBA" id="ARBA00022958"/>
    </source>
</evidence>
<feature type="domain" description="Ion transport" evidence="12">
    <location>
        <begin position="11"/>
        <end position="107"/>
    </location>
</feature>
<name>A0A9W8MEK2_9AGAR</name>
<keyword evidence="10" id="KW-0407">Ion channel</keyword>
<comment type="caution">
    <text evidence="13">The sequence shown here is derived from an EMBL/GenBank/DDBJ whole genome shotgun (WGS) entry which is preliminary data.</text>
</comment>
<reference evidence="13" key="1">
    <citation type="submission" date="2022-06" db="EMBL/GenBank/DDBJ databases">
        <title>Genome Sequence of Candolleomyces eurysporus.</title>
        <authorList>
            <person name="Buettner E."/>
        </authorList>
    </citation>
    <scope>NUCLEOTIDE SEQUENCE</scope>
    <source>
        <strain evidence="13">VTCC 930004</strain>
    </source>
</reference>
<keyword evidence="3" id="KW-0633">Potassium transport</keyword>
<evidence type="ECO:0000256" key="9">
    <source>
        <dbReference type="ARBA" id="ARBA00023136"/>
    </source>
</evidence>
<evidence type="ECO:0000256" key="2">
    <source>
        <dbReference type="ARBA" id="ARBA00022448"/>
    </source>
</evidence>
<evidence type="ECO:0000256" key="11">
    <source>
        <dbReference type="SAM" id="Phobius"/>
    </source>
</evidence>
<keyword evidence="9 11" id="KW-0472">Membrane</keyword>
<evidence type="ECO:0000256" key="8">
    <source>
        <dbReference type="ARBA" id="ARBA00023065"/>
    </source>
</evidence>
<evidence type="ECO:0000313" key="13">
    <source>
        <dbReference type="EMBL" id="KAJ2925734.1"/>
    </source>
</evidence>
<dbReference type="PANTHER" id="PTHR11537:SF254">
    <property type="entry name" value="POTASSIUM VOLTAGE-GATED CHANNEL PROTEIN SHAB"/>
    <property type="match status" value="1"/>
</dbReference>
<evidence type="ECO:0000259" key="12">
    <source>
        <dbReference type="Pfam" id="PF00520"/>
    </source>
</evidence>
<dbReference type="OrthoDB" id="3024787at2759"/>
<evidence type="ECO:0000256" key="4">
    <source>
        <dbReference type="ARBA" id="ARBA00022692"/>
    </source>
</evidence>
<sequence>MLRQDTSVLFRFSILRMFRLLRVFRPFRYNHTILLTIEVMYLSVRRSQHALLAIGFFVIMILTVFSTLLYFAERGTWDEALDTFINVDGDPTQFASIPGAAWFVIVSAYWFLPFTSLALPRFPPSHPTSFMLRSSPTSNLSPFSVLLLALLIVLTLWLSQR</sequence>
<dbReference type="SUPFAM" id="SSF81324">
    <property type="entry name" value="Voltage-gated potassium channels"/>
    <property type="match status" value="1"/>
</dbReference>
<comment type="subcellular location">
    <subcellularLocation>
        <location evidence="1">Membrane</location>
        <topology evidence="1">Multi-pass membrane protein</topology>
    </subcellularLocation>
</comment>
<dbReference type="InterPro" id="IPR028325">
    <property type="entry name" value="VG_K_chnl"/>
</dbReference>
<evidence type="ECO:0000256" key="1">
    <source>
        <dbReference type="ARBA" id="ARBA00004141"/>
    </source>
</evidence>